<evidence type="ECO:0000313" key="10">
    <source>
        <dbReference type="Proteomes" id="UP000672097"/>
    </source>
</evidence>
<proteinExistence type="inferred from homology"/>
<dbReference type="InterPro" id="IPR018076">
    <property type="entry name" value="T2SS_GspF_dom"/>
</dbReference>
<accession>A0ABS5DX67</accession>
<keyword evidence="6 7" id="KW-0472">Membrane</keyword>
<organism evidence="9 10">
    <name type="scientific">Ideonella paludis</name>
    <dbReference type="NCBI Taxonomy" id="1233411"/>
    <lineage>
        <taxon>Bacteria</taxon>
        <taxon>Pseudomonadati</taxon>
        <taxon>Pseudomonadota</taxon>
        <taxon>Betaproteobacteria</taxon>
        <taxon>Burkholderiales</taxon>
        <taxon>Sphaerotilaceae</taxon>
        <taxon>Ideonella</taxon>
    </lineage>
</organism>
<evidence type="ECO:0000313" key="9">
    <source>
        <dbReference type="EMBL" id="MBQ0935737.1"/>
    </source>
</evidence>
<dbReference type="PANTHER" id="PTHR30012:SF4">
    <property type="entry name" value="MSHA BIOGENESIS PROTEIN MSHG"/>
    <property type="match status" value="1"/>
</dbReference>
<keyword evidence="3" id="KW-1003">Cell membrane</keyword>
<keyword evidence="5 7" id="KW-1133">Transmembrane helix</keyword>
<dbReference type="InterPro" id="IPR003004">
    <property type="entry name" value="GspF/PilC"/>
</dbReference>
<evidence type="ECO:0000256" key="1">
    <source>
        <dbReference type="ARBA" id="ARBA00004651"/>
    </source>
</evidence>
<evidence type="ECO:0000256" key="5">
    <source>
        <dbReference type="ARBA" id="ARBA00022989"/>
    </source>
</evidence>
<dbReference type="InterPro" id="IPR042094">
    <property type="entry name" value="T2SS_GspF_sf"/>
</dbReference>
<feature type="transmembrane region" description="Helical" evidence="7">
    <location>
        <begin position="177"/>
        <end position="207"/>
    </location>
</feature>
<feature type="transmembrane region" description="Helical" evidence="7">
    <location>
        <begin position="381"/>
        <end position="402"/>
    </location>
</feature>
<feature type="transmembrane region" description="Helical" evidence="7">
    <location>
        <begin position="227"/>
        <end position="248"/>
    </location>
</feature>
<comment type="similarity">
    <text evidence="2">Belongs to the GSP F family.</text>
</comment>
<sequence>MAEFVYSGRTADGIVNGTLDAPNASAVADLLAARGVTPLDIRESDSPSNAEGLSREIDLSRYFPPKVETVDLLLFSRQLNILMRSGVPILRALAGLTESATNVAMKNTLTEVRRSLESGLDLSTSLMSHPKVFDTFYVSMVRVGEMTGRLDDIFIRLFKHIEFEQFMRQQVKAALRYPSFVMIAMFVAVGVINAFVIPAFATVFKGFNAELPWMTKLLLATSEFTVNYWWIILGAIAAMVFLFQRWVATKAGKFIWDRTKLNIPVAGKIVRKAMLSRFARSFALALKSGVPVAQALGVVAATVENSYISHKVEGIRESVERGETILRSAALSGIFTPVVLQMIAVGEETGAIDELMEEVADLYTNEVEYELKTLGAQIEPIMIVFMGILVLILAMGVFLPVWDLGRTAFKK</sequence>
<keyword evidence="10" id="KW-1185">Reference proteome</keyword>
<reference evidence="9 10" key="1">
    <citation type="submission" date="2021-04" db="EMBL/GenBank/DDBJ databases">
        <title>The genome sequence of type strain Ideonella paludis KCTC 32238.</title>
        <authorList>
            <person name="Liu Y."/>
        </authorList>
    </citation>
    <scope>NUCLEOTIDE SEQUENCE [LARGE SCALE GENOMIC DNA]</scope>
    <source>
        <strain evidence="9 10">KCTC 32238</strain>
    </source>
</reference>
<gene>
    <name evidence="9" type="ORF">KAK11_10390</name>
</gene>
<keyword evidence="4 7" id="KW-0812">Transmembrane</keyword>
<protein>
    <submittedName>
        <fullName evidence="9">Type II secretion system F family protein</fullName>
    </submittedName>
</protein>
<feature type="domain" description="Type II secretion system protein GspF" evidence="8">
    <location>
        <begin position="278"/>
        <end position="400"/>
    </location>
</feature>
<comment type="caution">
    <text evidence="9">The sequence shown here is derived from an EMBL/GenBank/DDBJ whole genome shotgun (WGS) entry which is preliminary data.</text>
</comment>
<evidence type="ECO:0000256" key="6">
    <source>
        <dbReference type="ARBA" id="ARBA00023136"/>
    </source>
</evidence>
<evidence type="ECO:0000256" key="4">
    <source>
        <dbReference type="ARBA" id="ARBA00022692"/>
    </source>
</evidence>
<feature type="domain" description="Type II secretion system protein GspF" evidence="8">
    <location>
        <begin position="75"/>
        <end position="198"/>
    </location>
</feature>
<dbReference type="PANTHER" id="PTHR30012">
    <property type="entry name" value="GENERAL SECRETION PATHWAY PROTEIN"/>
    <property type="match status" value="1"/>
</dbReference>
<comment type="subcellular location">
    <subcellularLocation>
        <location evidence="1">Cell membrane</location>
        <topology evidence="1">Multi-pass membrane protein</topology>
    </subcellularLocation>
</comment>
<evidence type="ECO:0000256" key="7">
    <source>
        <dbReference type="SAM" id="Phobius"/>
    </source>
</evidence>
<evidence type="ECO:0000256" key="3">
    <source>
        <dbReference type="ARBA" id="ARBA00022475"/>
    </source>
</evidence>
<dbReference type="EMBL" id="JAGQDG010000003">
    <property type="protein sequence ID" value="MBQ0935737.1"/>
    <property type="molecule type" value="Genomic_DNA"/>
</dbReference>
<dbReference type="RefSeq" id="WP_210808932.1">
    <property type="nucleotide sequence ID" value="NZ_JAGQDG010000003.1"/>
</dbReference>
<evidence type="ECO:0000256" key="2">
    <source>
        <dbReference type="ARBA" id="ARBA00005745"/>
    </source>
</evidence>
<evidence type="ECO:0000259" key="8">
    <source>
        <dbReference type="Pfam" id="PF00482"/>
    </source>
</evidence>
<dbReference type="Gene3D" id="1.20.81.30">
    <property type="entry name" value="Type II secretion system (T2SS), domain F"/>
    <property type="match status" value="2"/>
</dbReference>
<dbReference type="PRINTS" id="PR00812">
    <property type="entry name" value="BCTERIALGSPF"/>
</dbReference>
<dbReference type="Proteomes" id="UP000672097">
    <property type="component" value="Unassembled WGS sequence"/>
</dbReference>
<name>A0ABS5DX67_9BURK</name>
<dbReference type="Pfam" id="PF00482">
    <property type="entry name" value="T2SSF"/>
    <property type="match status" value="2"/>
</dbReference>